<gene>
    <name evidence="1" type="ORF">IEQ34_008214</name>
</gene>
<proteinExistence type="predicted"/>
<evidence type="ECO:0000313" key="2">
    <source>
        <dbReference type="Proteomes" id="UP000775213"/>
    </source>
</evidence>
<protein>
    <submittedName>
        <fullName evidence="1">Uncharacterized protein</fullName>
    </submittedName>
</protein>
<dbReference type="Proteomes" id="UP000775213">
    <property type="component" value="Unassembled WGS sequence"/>
</dbReference>
<evidence type="ECO:0000313" key="1">
    <source>
        <dbReference type="EMBL" id="KAH0463632.1"/>
    </source>
</evidence>
<accession>A0AAV7H3Y0</accession>
<comment type="caution">
    <text evidence="1">The sequence shown here is derived from an EMBL/GenBank/DDBJ whole genome shotgun (WGS) entry which is preliminary data.</text>
</comment>
<keyword evidence="2" id="KW-1185">Reference proteome</keyword>
<sequence length="107" mass="12061">MVSVLQPVIRHQMAPHHGFNCQIALQINNYDQDPLNRRSQYKCSIGVANGIASLKKLSIVENDELVSFPNEAEQWFLKVSSSLCELNFEWLKSLQSLPSSLESLSSL</sequence>
<name>A0AAV7H3Y0_DENCH</name>
<dbReference type="AlphaFoldDB" id="A0AAV7H3Y0"/>
<dbReference type="EMBL" id="JAGFBR010000008">
    <property type="protein sequence ID" value="KAH0463632.1"/>
    <property type="molecule type" value="Genomic_DNA"/>
</dbReference>
<organism evidence="1 2">
    <name type="scientific">Dendrobium chrysotoxum</name>
    <name type="common">Orchid</name>
    <dbReference type="NCBI Taxonomy" id="161865"/>
    <lineage>
        <taxon>Eukaryota</taxon>
        <taxon>Viridiplantae</taxon>
        <taxon>Streptophyta</taxon>
        <taxon>Embryophyta</taxon>
        <taxon>Tracheophyta</taxon>
        <taxon>Spermatophyta</taxon>
        <taxon>Magnoliopsida</taxon>
        <taxon>Liliopsida</taxon>
        <taxon>Asparagales</taxon>
        <taxon>Orchidaceae</taxon>
        <taxon>Epidendroideae</taxon>
        <taxon>Malaxideae</taxon>
        <taxon>Dendrobiinae</taxon>
        <taxon>Dendrobium</taxon>
    </lineage>
</organism>
<reference evidence="1 2" key="1">
    <citation type="journal article" date="2021" name="Hortic Res">
        <title>Chromosome-scale assembly of the Dendrobium chrysotoxum genome enhances the understanding of orchid evolution.</title>
        <authorList>
            <person name="Zhang Y."/>
            <person name="Zhang G.Q."/>
            <person name="Zhang D."/>
            <person name="Liu X.D."/>
            <person name="Xu X.Y."/>
            <person name="Sun W.H."/>
            <person name="Yu X."/>
            <person name="Zhu X."/>
            <person name="Wang Z.W."/>
            <person name="Zhao X."/>
            <person name="Zhong W.Y."/>
            <person name="Chen H."/>
            <person name="Yin W.L."/>
            <person name="Huang T."/>
            <person name="Niu S.C."/>
            <person name="Liu Z.J."/>
        </authorList>
    </citation>
    <scope>NUCLEOTIDE SEQUENCE [LARGE SCALE GENOMIC DNA]</scope>
    <source>
        <strain evidence="1">Lindl</strain>
    </source>
</reference>